<gene>
    <name evidence="2" type="ORF">NA56DRAFT_731046</name>
</gene>
<evidence type="ECO:0000313" key="3">
    <source>
        <dbReference type="Proteomes" id="UP000235672"/>
    </source>
</evidence>
<evidence type="ECO:0000259" key="1">
    <source>
        <dbReference type="Pfam" id="PF06985"/>
    </source>
</evidence>
<dbReference type="Proteomes" id="UP000235672">
    <property type="component" value="Unassembled WGS sequence"/>
</dbReference>
<dbReference type="STRING" id="1745343.A0A2J6PR96"/>
<dbReference type="OrthoDB" id="5428863at2759"/>
<protein>
    <submittedName>
        <fullName evidence="2">HET-domain-containing protein</fullName>
    </submittedName>
</protein>
<dbReference type="EMBL" id="KZ613505">
    <property type="protein sequence ID" value="PMD16560.1"/>
    <property type="molecule type" value="Genomic_DNA"/>
</dbReference>
<proteinExistence type="predicted"/>
<dbReference type="InterPro" id="IPR010730">
    <property type="entry name" value="HET"/>
</dbReference>
<organism evidence="2 3">
    <name type="scientific">Hyaloscypha hepaticicola</name>
    <dbReference type="NCBI Taxonomy" id="2082293"/>
    <lineage>
        <taxon>Eukaryota</taxon>
        <taxon>Fungi</taxon>
        <taxon>Dikarya</taxon>
        <taxon>Ascomycota</taxon>
        <taxon>Pezizomycotina</taxon>
        <taxon>Leotiomycetes</taxon>
        <taxon>Helotiales</taxon>
        <taxon>Hyaloscyphaceae</taxon>
        <taxon>Hyaloscypha</taxon>
    </lineage>
</organism>
<keyword evidence="3" id="KW-1185">Reference proteome</keyword>
<dbReference type="Pfam" id="PF06985">
    <property type="entry name" value="HET"/>
    <property type="match status" value="1"/>
</dbReference>
<evidence type="ECO:0000313" key="2">
    <source>
        <dbReference type="EMBL" id="PMD16560.1"/>
    </source>
</evidence>
<dbReference type="PANTHER" id="PTHR33112">
    <property type="entry name" value="DOMAIN PROTEIN, PUTATIVE-RELATED"/>
    <property type="match status" value="1"/>
</dbReference>
<accession>A0A2J6PR96</accession>
<sequence>MVDYGKISGWLEFCEKHHTAGCCEAEKVTLSGFRLIDCHNLCIVPAPNHCEYVALSYVWGNRLDEANTDVLGSHTPLVIQDATRVAYRLGVRYVWVDRYCIDQNSEEKDHQIRNMNLIYRGAKLTIIAAAGEDPSFKLPRVSSKERTPQPILQVKGHLLISSLPDPSAELSSSKWASRGWTYQEGFLSRRRLVFARSQVLFQCMNMHCWEAISIPLHIMHTKRPQEIP</sequence>
<name>A0A2J6PR96_9HELO</name>
<reference evidence="2 3" key="1">
    <citation type="submission" date="2016-05" db="EMBL/GenBank/DDBJ databases">
        <title>A degradative enzymes factory behind the ericoid mycorrhizal symbiosis.</title>
        <authorList>
            <consortium name="DOE Joint Genome Institute"/>
            <person name="Martino E."/>
            <person name="Morin E."/>
            <person name="Grelet G."/>
            <person name="Kuo A."/>
            <person name="Kohler A."/>
            <person name="Daghino S."/>
            <person name="Barry K."/>
            <person name="Choi C."/>
            <person name="Cichocki N."/>
            <person name="Clum A."/>
            <person name="Copeland A."/>
            <person name="Hainaut M."/>
            <person name="Haridas S."/>
            <person name="Labutti K."/>
            <person name="Lindquist E."/>
            <person name="Lipzen A."/>
            <person name="Khouja H.-R."/>
            <person name="Murat C."/>
            <person name="Ohm R."/>
            <person name="Olson A."/>
            <person name="Spatafora J."/>
            <person name="Veneault-Fourrey C."/>
            <person name="Henrissat B."/>
            <person name="Grigoriev I."/>
            <person name="Martin F."/>
            <person name="Perotto S."/>
        </authorList>
    </citation>
    <scope>NUCLEOTIDE SEQUENCE [LARGE SCALE GENOMIC DNA]</scope>
    <source>
        <strain evidence="2 3">UAMH 7357</strain>
    </source>
</reference>
<dbReference type="PANTHER" id="PTHR33112:SF1">
    <property type="entry name" value="HETEROKARYON INCOMPATIBILITY DOMAIN-CONTAINING PROTEIN"/>
    <property type="match status" value="1"/>
</dbReference>
<feature type="domain" description="Heterokaryon incompatibility" evidence="1">
    <location>
        <begin position="52"/>
        <end position="184"/>
    </location>
</feature>
<dbReference type="AlphaFoldDB" id="A0A2J6PR96"/>